<protein>
    <submittedName>
        <fullName evidence="2">Uncharacterized protein</fullName>
    </submittedName>
</protein>
<evidence type="ECO:0000256" key="1">
    <source>
        <dbReference type="SAM" id="MobiDB-lite"/>
    </source>
</evidence>
<keyword evidence="3" id="KW-1185">Reference proteome</keyword>
<organism evidence="2 3">
    <name type="scientific">Scyliorhinus torazame</name>
    <name type="common">Cloudy catshark</name>
    <name type="synonym">Catulus torazame</name>
    <dbReference type="NCBI Taxonomy" id="75743"/>
    <lineage>
        <taxon>Eukaryota</taxon>
        <taxon>Metazoa</taxon>
        <taxon>Chordata</taxon>
        <taxon>Craniata</taxon>
        <taxon>Vertebrata</taxon>
        <taxon>Chondrichthyes</taxon>
        <taxon>Elasmobranchii</taxon>
        <taxon>Galeomorphii</taxon>
        <taxon>Galeoidea</taxon>
        <taxon>Carcharhiniformes</taxon>
        <taxon>Scyliorhinidae</taxon>
        <taxon>Scyliorhinus</taxon>
    </lineage>
</organism>
<dbReference type="EMBL" id="BFAA01000776">
    <property type="protein sequence ID" value="GCB73894.1"/>
    <property type="molecule type" value="Genomic_DNA"/>
</dbReference>
<evidence type="ECO:0000313" key="3">
    <source>
        <dbReference type="Proteomes" id="UP000288216"/>
    </source>
</evidence>
<name>A0A401PL77_SCYTO</name>
<comment type="caution">
    <text evidence="2">The sequence shown here is derived from an EMBL/GenBank/DDBJ whole genome shotgun (WGS) entry which is preliminary data.</text>
</comment>
<gene>
    <name evidence="2" type="ORF">scyTo_0002976</name>
</gene>
<reference evidence="2 3" key="1">
    <citation type="journal article" date="2018" name="Nat. Ecol. Evol.">
        <title>Shark genomes provide insights into elasmobranch evolution and the origin of vertebrates.</title>
        <authorList>
            <person name="Hara Y"/>
            <person name="Yamaguchi K"/>
            <person name="Onimaru K"/>
            <person name="Kadota M"/>
            <person name="Koyanagi M"/>
            <person name="Keeley SD"/>
            <person name="Tatsumi K"/>
            <person name="Tanaka K"/>
            <person name="Motone F"/>
            <person name="Kageyama Y"/>
            <person name="Nozu R"/>
            <person name="Adachi N"/>
            <person name="Nishimura O"/>
            <person name="Nakagawa R"/>
            <person name="Tanegashima C"/>
            <person name="Kiyatake I"/>
            <person name="Matsumoto R"/>
            <person name="Murakumo K"/>
            <person name="Nishida K"/>
            <person name="Terakita A"/>
            <person name="Kuratani S"/>
            <person name="Sato K"/>
            <person name="Hyodo S Kuraku.S."/>
        </authorList>
    </citation>
    <scope>NUCLEOTIDE SEQUENCE [LARGE SCALE GENOMIC DNA]</scope>
</reference>
<dbReference type="AlphaFoldDB" id="A0A401PL77"/>
<dbReference type="Proteomes" id="UP000288216">
    <property type="component" value="Unassembled WGS sequence"/>
</dbReference>
<feature type="compositionally biased region" description="Low complexity" evidence="1">
    <location>
        <begin position="41"/>
        <end position="58"/>
    </location>
</feature>
<feature type="region of interest" description="Disordered" evidence="1">
    <location>
        <begin position="37"/>
        <end position="59"/>
    </location>
</feature>
<accession>A0A401PL77</accession>
<evidence type="ECO:0000313" key="2">
    <source>
        <dbReference type="EMBL" id="GCB73894.1"/>
    </source>
</evidence>
<sequence length="282" mass="32212">MMGRLEGRNKVTITRNVTLIDRGTCYEVISEEEVTTQIGLDSPNPNNNNKNNNKSSDNQVKTWWTDLKEKWRNGLNDIACAPMLTRGPVWLVIRSEDKSKVKIALNNSLPWVHYREEWGLAIDWGHKTSRQIASTEGFIGIRGEKLKVSKLGLFYSEGWNVDMDKVKEIEKGMMRKIVELWHGRQKKDVINGWKGLATHPEDAEGEWILGPCKEQCVATGLSERVTSCDASERKYNCTECLHEEKMERYLVRQRVAGGFSQLEAYEGSIGKAYKFIGLLKES</sequence>
<proteinExistence type="predicted"/>